<dbReference type="SUPFAM" id="SSF55785">
    <property type="entry name" value="PYP-like sensor domain (PAS domain)"/>
    <property type="match status" value="1"/>
</dbReference>
<dbReference type="InterPro" id="IPR035965">
    <property type="entry name" value="PAS-like_dom_sf"/>
</dbReference>
<dbReference type="CDD" id="cd00130">
    <property type="entry name" value="PAS"/>
    <property type="match status" value="1"/>
</dbReference>
<evidence type="ECO:0000313" key="5">
    <source>
        <dbReference type="Proteomes" id="UP000092573"/>
    </source>
</evidence>
<feature type="domain" description="GGDEF" evidence="3">
    <location>
        <begin position="194"/>
        <end position="325"/>
    </location>
</feature>
<dbReference type="OrthoDB" id="9759607at2"/>
<dbReference type="PANTHER" id="PTHR44757">
    <property type="entry name" value="DIGUANYLATE CYCLASE DGCP"/>
    <property type="match status" value="1"/>
</dbReference>
<keyword evidence="2" id="KW-1133">Transmembrane helix</keyword>
<keyword evidence="5" id="KW-1185">Reference proteome</keyword>
<evidence type="ECO:0000313" key="4">
    <source>
        <dbReference type="EMBL" id="ANS75848.1"/>
    </source>
</evidence>
<feature type="compositionally biased region" description="Basic and acidic residues" evidence="1">
    <location>
        <begin position="336"/>
        <end position="346"/>
    </location>
</feature>
<dbReference type="EMBL" id="CP014167">
    <property type="protein sequence ID" value="ANS75848.1"/>
    <property type="molecule type" value="Genomic_DNA"/>
</dbReference>
<evidence type="ECO:0000256" key="1">
    <source>
        <dbReference type="SAM" id="MobiDB-lite"/>
    </source>
</evidence>
<sequence>MLVWAFASGCFFALILIKITLLVMIRQNPTKSVGMVGRKLIQFHFPEESNDFIYYLKLKPEPQIMFACPPLEKLLGPERGKRAYKRPDLLFALLHPEDHERFIRRFREEADPSEPLVCRLRLRDEKYTWYEDYLSPVYKKGRLIAVQGILRNVQNKMEMQEQLKYRVAHDSMTGVHSREFFEEQLALLNQREDLSLTLVICDMDNLKQINDTLGHKMGDVYIKSAAVMLNQFAADDVLISRIGGDEFSLLILNRTREEGEALIQKLKETASATPGVEPGTFMSISIGQAYAECALGQVEALFMEADRQMYACKHAKRKEEADPKGSRTSGHSVRLLSRDRPNIPHV</sequence>
<evidence type="ECO:0000256" key="2">
    <source>
        <dbReference type="SAM" id="Phobius"/>
    </source>
</evidence>
<dbReference type="PANTHER" id="PTHR44757:SF2">
    <property type="entry name" value="BIOFILM ARCHITECTURE MAINTENANCE PROTEIN MBAA"/>
    <property type="match status" value="1"/>
</dbReference>
<reference evidence="4 5" key="1">
    <citation type="submission" date="2016-01" db="EMBL/GenBank/DDBJ databases">
        <title>Complete Genome Sequence of Paenibacillus yonginensis DCY84, a novel Plant Growth-Promoting Bacteria with Elicitation of Induced Systemic Resistance.</title>
        <authorList>
            <person name="Kim Y.J."/>
            <person name="Yang D.C."/>
            <person name="Sukweenadhi J."/>
        </authorList>
    </citation>
    <scope>NUCLEOTIDE SEQUENCE [LARGE SCALE GENOMIC DNA]</scope>
    <source>
        <strain evidence="4 5">DCY84</strain>
    </source>
</reference>
<dbReference type="InterPro" id="IPR000014">
    <property type="entry name" value="PAS"/>
</dbReference>
<evidence type="ECO:0000259" key="3">
    <source>
        <dbReference type="PROSITE" id="PS50887"/>
    </source>
</evidence>
<dbReference type="Gene3D" id="3.30.450.20">
    <property type="entry name" value="PAS domain"/>
    <property type="match status" value="1"/>
</dbReference>
<protein>
    <recommendedName>
        <fullName evidence="3">GGDEF domain-containing protein</fullName>
    </recommendedName>
</protein>
<accession>A0A1B1N341</accession>
<proteinExistence type="predicted"/>
<name>A0A1B1N341_9BACL</name>
<dbReference type="Pfam" id="PF00990">
    <property type="entry name" value="GGDEF"/>
    <property type="match status" value="1"/>
</dbReference>
<dbReference type="SUPFAM" id="SSF55073">
    <property type="entry name" value="Nucleotide cyclase"/>
    <property type="match status" value="1"/>
</dbReference>
<dbReference type="Proteomes" id="UP000092573">
    <property type="component" value="Chromosome"/>
</dbReference>
<dbReference type="SMART" id="SM00267">
    <property type="entry name" value="GGDEF"/>
    <property type="match status" value="1"/>
</dbReference>
<dbReference type="InterPro" id="IPR052155">
    <property type="entry name" value="Biofilm_reg_signaling"/>
</dbReference>
<dbReference type="InterPro" id="IPR029787">
    <property type="entry name" value="Nucleotide_cyclase"/>
</dbReference>
<dbReference type="InterPro" id="IPR000160">
    <property type="entry name" value="GGDEF_dom"/>
</dbReference>
<dbReference type="PROSITE" id="PS50887">
    <property type="entry name" value="GGDEF"/>
    <property type="match status" value="1"/>
</dbReference>
<dbReference type="KEGG" id="pyg:AWM70_15670"/>
<dbReference type="STRING" id="1462996.AWM70_15670"/>
<dbReference type="NCBIfam" id="TIGR00254">
    <property type="entry name" value="GGDEF"/>
    <property type="match status" value="1"/>
</dbReference>
<feature type="region of interest" description="Disordered" evidence="1">
    <location>
        <begin position="316"/>
        <end position="346"/>
    </location>
</feature>
<organism evidence="4 5">
    <name type="scientific">Paenibacillus yonginensis</name>
    <dbReference type="NCBI Taxonomy" id="1462996"/>
    <lineage>
        <taxon>Bacteria</taxon>
        <taxon>Bacillati</taxon>
        <taxon>Bacillota</taxon>
        <taxon>Bacilli</taxon>
        <taxon>Bacillales</taxon>
        <taxon>Paenibacillaceae</taxon>
        <taxon>Paenibacillus</taxon>
    </lineage>
</organism>
<dbReference type="InterPro" id="IPR043128">
    <property type="entry name" value="Rev_trsase/Diguanyl_cyclase"/>
</dbReference>
<dbReference type="CDD" id="cd01949">
    <property type="entry name" value="GGDEF"/>
    <property type="match status" value="1"/>
</dbReference>
<gene>
    <name evidence="4" type="ORF">AWM70_15670</name>
</gene>
<dbReference type="Gene3D" id="3.30.70.270">
    <property type="match status" value="1"/>
</dbReference>
<keyword evidence="2" id="KW-0812">Transmembrane</keyword>
<keyword evidence="2" id="KW-0472">Membrane</keyword>
<dbReference type="AlphaFoldDB" id="A0A1B1N341"/>
<feature type="transmembrane region" description="Helical" evidence="2">
    <location>
        <begin position="6"/>
        <end position="25"/>
    </location>
</feature>